<dbReference type="Gene3D" id="2.40.128.20">
    <property type="match status" value="1"/>
</dbReference>
<keyword evidence="6" id="KW-1185">Reference proteome</keyword>
<dbReference type="InterPro" id="IPR012674">
    <property type="entry name" value="Calycin"/>
</dbReference>
<dbReference type="SUPFAM" id="SSF50814">
    <property type="entry name" value="Lipocalins"/>
    <property type="match status" value="1"/>
</dbReference>
<proteinExistence type="predicted"/>
<evidence type="ECO:0000259" key="4">
    <source>
        <dbReference type="Pfam" id="PF09223"/>
    </source>
</evidence>
<dbReference type="GO" id="GO:0008270">
    <property type="term" value="F:zinc ion binding"/>
    <property type="evidence" value="ECO:0007669"/>
    <property type="project" value="InterPro"/>
</dbReference>
<keyword evidence="2" id="KW-0862">Zinc</keyword>
<name>A0A3N5CGQ1_9BACL</name>
<evidence type="ECO:0000313" key="6">
    <source>
        <dbReference type="Proteomes" id="UP000277108"/>
    </source>
</evidence>
<organism evidence="5 6">
    <name type="scientific">Abyssicoccus albus</name>
    <dbReference type="NCBI Taxonomy" id="1817405"/>
    <lineage>
        <taxon>Bacteria</taxon>
        <taxon>Bacillati</taxon>
        <taxon>Bacillota</taxon>
        <taxon>Bacilli</taxon>
        <taxon>Bacillales</taxon>
        <taxon>Abyssicoccaceae</taxon>
    </lineage>
</organism>
<evidence type="ECO:0000256" key="2">
    <source>
        <dbReference type="ARBA" id="ARBA00022833"/>
    </source>
</evidence>
<dbReference type="PROSITE" id="PS51257">
    <property type="entry name" value="PROKAR_LIPOPROTEIN"/>
    <property type="match status" value="1"/>
</dbReference>
<dbReference type="AlphaFoldDB" id="A0A3N5CGQ1"/>
<gene>
    <name evidence="5" type="ORF">EDD62_1325</name>
</gene>
<dbReference type="OrthoDB" id="9810636at2"/>
<feature type="region of interest" description="Disordered" evidence="3">
    <location>
        <begin position="19"/>
        <end position="90"/>
    </location>
</feature>
<evidence type="ECO:0000313" key="5">
    <source>
        <dbReference type="EMBL" id="RPF56671.1"/>
    </source>
</evidence>
<feature type="compositionally biased region" description="Basic and acidic residues" evidence="3">
    <location>
        <begin position="25"/>
        <end position="90"/>
    </location>
</feature>
<feature type="domain" description="ZinT" evidence="4">
    <location>
        <begin position="93"/>
        <end position="270"/>
    </location>
</feature>
<evidence type="ECO:0000256" key="1">
    <source>
        <dbReference type="ARBA" id="ARBA00022729"/>
    </source>
</evidence>
<dbReference type="InterPro" id="IPR015304">
    <property type="entry name" value="ZinT_dom"/>
</dbReference>
<dbReference type="EMBL" id="RKRK01000003">
    <property type="protein sequence ID" value="RPF56671.1"/>
    <property type="molecule type" value="Genomic_DNA"/>
</dbReference>
<accession>A0A3N5CGQ1</accession>
<dbReference type="Pfam" id="PF09223">
    <property type="entry name" value="ZinT"/>
    <property type="match status" value="1"/>
</dbReference>
<evidence type="ECO:0000256" key="3">
    <source>
        <dbReference type="SAM" id="MobiDB-lite"/>
    </source>
</evidence>
<reference evidence="5 6" key="1">
    <citation type="submission" date="2018-11" db="EMBL/GenBank/DDBJ databases">
        <title>Genomic Encyclopedia of Type Strains, Phase IV (KMG-IV): sequencing the most valuable type-strain genomes for metagenomic binning, comparative biology and taxonomic classification.</title>
        <authorList>
            <person name="Goeker M."/>
        </authorList>
    </citation>
    <scope>NUCLEOTIDE SEQUENCE [LARGE SCALE GENOMIC DNA]</scope>
    <source>
        <strain evidence="5 6">DSM 29158</strain>
    </source>
</reference>
<dbReference type="RefSeq" id="WP_123808000.1">
    <property type="nucleotide sequence ID" value="NZ_RKRK01000003.1"/>
</dbReference>
<protein>
    <submittedName>
        <fullName evidence="5">Zinc transport system substrate-binding protein</fullName>
    </submittedName>
</protein>
<keyword evidence="1" id="KW-0732">Signal</keyword>
<dbReference type="Proteomes" id="UP000277108">
    <property type="component" value="Unassembled WGS sequence"/>
</dbReference>
<sequence>MKKLKYLVPLSLVLVLGACQNDESEQPKEEKTAEDTSEDSPKEAEVHNHDHEGEAHDHDHEGGAHDHDHEGEAHDHGDEEEHDHAHGEMSEDEQKIYDGYFKDEQVKDRDLSDWEGDWQSVYPYLKDGSLDPVMEKKAEEGDKSAKEYKEYYTTGYKTDIEHIGIHDGEVTFKKADSEAKGQYEYEGKEILQYEKGNRGVRFIYKKISGDGEAPGYIQFSDHAIAPNKAGHFHLYMGDDNEALLKEMEHWPTYYKDHLSADDIVHEMNHH</sequence>
<comment type="caution">
    <text evidence="5">The sequence shown here is derived from an EMBL/GenBank/DDBJ whole genome shotgun (WGS) entry which is preliminary data.</text>
</comment>